<comment type="caution">
    <text evidence="7">The sequence shown here is derived from an EMBL/GenBank/DDBJ whole genome shotgun (WGS) entry which is preliminary data.</text>
</comment>
<evidence type="ECO:0000256" key="4">
    <source>
        <dbReference type="ARBA" id="ARBA00023002"/>
    </source>
</evidence>
<dbReference type="EMBL" id="SZYH01000001">
    <property type="protein sequence ID" value="TKV69608.1"/>
    <property type="molecule type" value="Genomic_DNA"/>
</dbReference>
<dbReference type="OrthoDB" id="9764016at2"/>
<dbReference type="SUPFAM" id="SSF51197">
    <property type="entry name" value="Clavaminate synthase-like"/>
    <property type="match status" value="1"/>
</dbReference>
<dbReference type="Gene3D" id="3.40.366.30">
    <property type="entry name" value="50S ribosomal protein L16 arginine hydroxylase, Chain A, Domain 2"/>
    <property type="match status" value="1"/>
</dbReference>
<evidence type="ECO:0000256" key="1">
    <source>
        <dbReference type="ARBA" id="ARBA00001954"/>
    </source>
</evidence>
<dbReference type="Gene3D" id="2.60.120.650">
    <property type="entry name" value="Cupin"/>
    <property type="match status" value="1"/>
</dbReference>
<accession>A0A4U6R919</accession>
<keyword evidence="4" id="KW-0560">Oxidoreductase</keyword>
<proteinExistence type="predicted"/>
<dbReference type="Pfam" id="PF08007">
    <property type="entry name" value="JmjC_2"/>
    <property type="match status" value="1"/>
</dbReference>
<dbReference type="InterPro" id="IPR046799">
    <property type="entry name" value="ROXA-like_wH"/>
</dbReference>
<dbReference type="Proteomes" id="UP000308488">
    <property type="component" value="Unassembled WGS sequence"/>
</dbReference>
<dbReference type="AlphaFoldDB" id="A0A4U6R919"/>
<dbReference type="RefSeq" id="WP_137437217.1">
    <property type="nucleotide sequence ID" value="NZ_JANRHC010000001.1"/>
</dbReference>
<dbReference type="Pfam" id="PF20514">
    <property type="entry name" value="WHD_ROXA"/>
    <property type="match status" value="1"/>
</dbReference>
<evidence type="ECO:0000313" key="7">
    <source>
        <dbReference type="EMBL" id="TKV69608.1"/>
    </source>
</evidence>
<evidence type="ECO:0000313" key="8">
    <source>
        <dbReference type="Proteomes" id="UP000308488"/>
    </source>
</evidence>
<comment type="cofactor">
    <cofactor evidence="1">
        <name>Fe(2+)</name>
        <dbReference type="ChEBI" id="CHEBI:29033"/>
    </cofactor>
</comment>
<evidence type="ECO:0000256" key="3">
    <source>
        <dbReference type="ARBA" id="ARBA00022964"/>
    </source>
</evidence>
<dbReference type="InterPro" id="IPR003347">
    <property type="entry name" value="JmjC_dom"/>
</dbReference>
<name>A0A4U6R919_9GAMM</name>
<organism evidence="7 8">
    <name type="scientific">Marinobacter panjinensis</name>
    <dbReference type="NCBI Taxonomy" id="2576384"/>
    <lineage>
        <taxon>Bacteria</taxon>
        <taxon>Pseudomonadati</taxon>
        <taxon>Pseudomonadota</taxon>
        <taxon>Gammaproteobacteria</taxon>
        <taxon>Pseudomonadales</taxon>
        <taxon>Marinobacteraceae</taxon>
        <taxon>Marinobacter</taxon>
    </lineage>
</organism>
<dbReference type="GO" id="GO:0016706">
    <property type="term" value="F:2-oxoglutarate-dependent dioxygenase activity"/>
    <property type="evidence" value="ECO:0007669"/>
    <property type="project" value="TreeGrafter"/>
</dbReference>
<evidence type="ECO:0000256" key="2">
    <source>
        <dbReference type="ARBA" id="ARBA00022723"/>
    </source>
</evidence>
<dbReference type="InterPro" id="IPR039994">
    <property type="entry name" value="NO66-like"/>
</dbReference>
<feature type="domain" description="JmjC" evidence="6">
    <location>
        <begin position="96"/>
        <end position="224"/>
    </location>
</feature>
<keyword evidence="5" id="KW-0408">Iron</keyword>
<keyword evidence="3" id="KW-0223">Dioxygenase</keyword>
<gene>
    <name evidence="7" type="ORF">FDP08_04225</name>
</gene>
<keyword evidence="2" id="KW-0479">Metal-binding</keyword>
<dbReference type="PANTHER" id="PTHR13096:SF8">
    <property type="entry name" value="RIBOSOMAL OXYGENASE 1"/>
    <property type="match status" value="1"/>
</dbReference>
<evidence type="ECO:0000256" key="5">
    <source>
        <dbReference type="ARBA" id="ARBA00023004"/>
    </source>
</evidence>
<dbReference type="SMART" id="SM00558">
    <property type="entry name" value="JmjC"/>
    <property type="match status" value="1"/>
</dbReference>
<dbReference type="PROSITE" id="PS51184">
    <property type="entry name" value="JMJC"/>
    <property type="match status" value="1"/>
</dbReference>
<dbReference type="GO" id="GO:0046872">
    <property type="term" value="F:metal ion binding"/>
    <property type="evidence" value="ECO:0007669"/>
    <property type="project" value="UniProtKB-KW"/>
</dbReference>
<dbReference type="PANTHER" id="PTHR13096">
    <property type="entry name" value="MINA53 MYC INDUCED NUCLEAR ANTIGEN"/>
    <property type="match status" value="1"/>
</dbReference>
<protein>
    <submittedName>
        <fullName evidence="7">Cupin domain-containing protein</fullName>
    </submittedName>
</protein>
<evidence type="ECO:0000259" key="6">
    <source>
        <dbReference type="PROSITE" id="PS51184"/>
    </source>
</evidence>
<keyword evidence="8" id="KW-1185">Reference proteome</keyword>
<reference evidence="7 8" key="1">
    <citation type="submission" date="2019-05" db="EMBL/GenBank/DDBJ databases">
        <title>Marinobacter panjinensis sp. nov., a moderately halophilic bacterium isolated from sea tidal flat environment.</title>
        <authorList>
            <person name="Yang W."/>
            <person name="An M."/>
            <person name="He W."/>
            <person name="Luo X."/>
            <person name="Zhu L."/>
            <person name="Chen G."/>
            <person name="Zhang Y."/>
            <person name="Wang Y."/>
        </authorList>
    </citation>
    <scope>NUCLEOTIDE SEQUENCE [LARGE SCALE GENOMIC DNA]</scope>
    <source>
        <strain evidence="7 8">PJ-16</strain>
    </source>
</reference>
<sequence length="386" mass="42618">MTLPGGMPADEFLRNYWQKKPLVIRQAFPGFECPVSADELAGLACEEAVESRIVIESDHGKPWQLHNGPFEPERFSKLPESHWTLLVQGLDHWVPDISDLLDEFRFVPNWRLDDIMASYAPKGGSVGPHYDQYDVFLLQAQGHRRWTFGGHCDHTSPRVDGTPLRILSSWDGEETVTLAPGDMLYLPPGIGHHGVAEDDCITLSVGFRAPTIDDVLTGFTDFLCSQSDASEHLNDPDLQVQNNPGAIAPAVIDRLDHVIREKLTNKRQLALWFGQYSTLPKSLDIVVPAEEPVTPELLGELIAAGNPLRWNEGSRFAYHEGGGETALFVDGEQFLLRGDARPLAPLLCASARPDMSELAAFVAGDDTVAGLLSNLVNQGSLYFEQE</sequence>